<gene>
    <name evidence="2" type="ORF">RCOM_1860600</name>
</gene>
<evidence type="ECO:0000313" key="2">
    <source>
        <dbReference type="EMBL" id="EEF22948.1"/>
    </source>
</evidence>
<accession>B9TMG6</accession>
<organism evidence="2 3">
    <name type="scientific">Ricinus communis</name>
    <name type="common">Castor bean</name>
    <dbReference type="NCBI Taxonomy" id="3988"/>
    <lineage>
        <taxon>Eukaryota</taxon>
        <taxon>Viridiplantae</taxon>
        <taxon>Streptophyta</taxon>
        <taxon>Embryophyta</taxon>
        <taxon>Tracheophyta</taxon>
        <taxon>Spermatophyta</taxon>
        <taxon>Magnoliopsida</taxon>
        <taxon>eudicotyledons</taxon>
        <taxon>Gunneridae</taxon>
        <taxon>Pentapetalae</taxon>
        <taxon>rosids</taxon>
        <taxon>fabids</taxon>
        <taxon>Malpighiales</taxon>
        <taxon>Euphorbiaceae</taxon>
        <taxon>Acalyphoideae</taxon>
        <taxon>Acalypheae</taxon>
        <taxon>Ricinus</taxon>
    </lineage>
</organism>
<name>B9TMG6_RICCO</name>
<evidence type="ECO:0008006" key="4">
    <source>
        <dbReference type="Google" id="ProtNLM"/>
    </source>
</evidence>
<protein>
    <recommendedName>
        <fullName evidence="4">Chemotaxis methyl-accepting receptor HlyB-like 4HB MCP domain-containing protein</fullName>
    </recommendedName>
</protein>
<proteinExistence type="predicted"/>
<evidence type="ECO:0000256" key="1">
    <source>
        <dbReference type="SAM" id="Phobius"/>
    </source>
</evidence>
<dbReference type="Proteomes" id="UP000008311">
    <property type="component" value="Unassembled WGS sequence"/>
</dbReference>
<feature type="transmembrane region" description="Helical" evidence="1">
    <location>
        <begin position="175"/>
        <end position="198"/>
    </location>
</feature>
<keyword evidence="1" id="KW-1133">Transmembrane helix</keyword>
<dbReference type="AlphaFoldDB" id="B9TMG6"/>
<dbReference type="EMBL" id="EQ989119">
    <property type="protein sequence ID" value="EEF22948.1"/>
    <property type="molecule type" value="Genomic_DNA"/>
</dbReference>
<evidence type="ECO:0000313" key="3">
    <source>
        <dbReference type="Proteomes" id="UP000008311"/>
    </source>
</evidence>
<keyword evidence="1" id="KW-0472">Membrane</keyword>
<keyword evidence="3" id="KW-1185">Reference proteome</keyword>
<reference evidence="3" key="1">
    <citation type="journal article" date="2010" name="Nat. Biotechnol.">
        <title>Draft genome sequence of the oilseed species Ricinus communis.</title>
        <authorList>
            <person name="Chan A.P."/>
            <person name="Crabtree J."/>
            <person name="Zhao Q."/>
            <person name="Lorenzi H."/>
            <person name="Orvis J."/>
            <person name="Puiu D."/>
            <person name="Melake-Berhan A."/>
            <person name="Jones K.M."/>
            <person name="Redman J."/>
            <person name="Chen G."/>
            <person name="Cahoon E.B."/>
            <person name="Gedil M."/>
            <person name="Stanke M."/>
            <person name="Haas B.J."/>
            <person name="Wortman J.R."/>
            <person name="Fraser-Liggett C.M."/>
            <person name="Ravel J."/>
            <person name="Rabinowicz P.D."/>
        </authorList>
    </citation>
    <scope>NUCLEOTIDE SEQUENCE [LARGE SCALE GENOMIC DNA]</scope>
    <source>
        <strain evidence="3">cv. Hale</strain>
    </source>
</reference>
<keyword evidence="1" id="KW-0812">Transmembrane</keyword>
<sequence length="250" mass="26680">MSIKRKIWALPVISILVFGLGIGVSSMIAAGSLRAIDRTARVDYPLLDLAKTLTQDVGAITDGLRDAVGEADKARLEQIANQVARVRGRLGKLAGMEGQRVAGDRLAKEFDAYYGPALTSARIMLGMEQGDVQAEVDAMQKAQRVLEADLVQTGAAAQREFYASIERSATGVHDVLWTMVATGLLVVVGLAVVSWFVVGAIWRQLGGEPEYARAIAQAVAAGDLSMDIRTDRADSVLAALGEMRTRLAAL</sequence>
<feature type="non-terminal residue" evidence="2">
    <location>
        <position position="250"/>
    </location>
</feature>
<dbReference type="InParanoid" id="B9TMG6"/>